<keyword evidence="1" id="KW-0175">Coiled coil</keyword>
<sequence length="205" mass="23125">MRLIVFNLYPYRQGSMNRLRRRVMAEMFVSLALVVSALAGVSHWMSSQLDEQQAYQDRLRDTQQKIAQRVSRVEAMKAELKKLREQVLALRSVQDKAMLASVMVSALENGFPETTEVGKITFQDGWLQVSGTTASITSFTAWVHQLEMRRGLFTQVEVVRLRQTGLDGPSVDGNRHEFDMKMHLSSPSSASPPAQELADATPNNR</sequence>
<keyword evidence="4" id="KW-1185">Reference proteome</keyword>
<protein>
    <recommendedName>
        <fullName evidence="5">Fimbrial assembly protein</fullName>
    </recommendedName>
</protein>
<proteinExistence type="predicted"/>
<dbReference type="PANTHER" id="PTHR40278">
    <property type="entry name" value="DNA UTILIZATION PROTEIN HOFN"/>
    <property type="match status" value="1"/>
</dbReference>
<feature type="compositionally biased region" description="Low complexity" evidence="2">
    <location>
        <begin position="185"/>
        <end position="194"/>
    </location>
</feature>
<evidence type="ECO:0000256" key="1">
    <source>
        <dbReference type="SAM" id="Coils"/>
    </source>
</evidence>
<dbReference type="EMBL" id="JANIGO010000001">
    <property type="protein sequence ID" value="MCQ8895311.1"/>
    <property type="molecule type" value="Genomic_DNA"/>
</dbReference>
<feature type="coiled-coil region" evidence="1">
    <location>
        <begin position="66"/>
        <end position="93"/>
    </location>
</feature>
<evidence type="ECO:0000313" key="3">
    <source>
        <dbReference type="EMBL" id="MCQ8895311.1"/>
    </source>
</evidence>
<dbReference type="PANTHER" id="PTHR40278:SF1">
    <property type="entry name" value="DNA UTILIZATION PROTEIN HOFN"/>
    <property type="match status" value="1"/>
</dbReference>
<organism evidence="3 4">
    <name type="scientific">Limnobacter humi</name>
    <dbReference type="NCBI Taxonomy" id="1778671"/>
    <lineage>
        <taxon>Bacteria</taxon>
        <taxon>Pseudomonadati</taxon>
        <taxon>Pseudomonadota</taxon>
        <taxon>Betaproteobacteria</taxon>
        <taxon>Burkholderiales</taxon>
        <taxon>Burkholderiaceae</taxon>
        <taxon>Limnobacter</taxon>
    </lineage>
</organism>
<dbReference type="InterPro" id="IPR052534">
    <property type="entry name" value="Extracell_DNA_Util/SecSys_Comp"/>
</dbReference>
<evidence type="ECO:0000313" key="4">
    <source>
        <dbReference type="Proteomes" id="UP001204142"/>
    </source>
</evidence>
<dbReference type="Proteomes" id="UP001204142">
    <property type="component" value="Unassembled WGS sequence"/>
</dbReference>
<feature type="region of interest" description="Disordered" evidence="2">
    <location>
        <begin position="183"/>
        <end position="205"/>
    </location>
</feature>
<accession>A0ABT1WE45</accession>
<dbReference type="RefSeq" id="WP_256762993.1">
    <property type="nucleotide sequence ID" value="NZ_JANIGO010000001.1"/>
</dbReference>
<reference evidence="3 4" key="1">
    <citation type="submission" date="2022-07" db="EMBL/GenBank/DDBJ databases">
        <authorList>
            <person name="Xamxidin M."/>
            <person name="Wu M."/>
        </authorList>
    </citation>
    <scope>NUCLEOTIDE SEQUENCE [LARGE SCALE GENOMIC DNA]</scope>
    <source>
        <strain evidence="3 4">NBRC 111650</strain>
    </source>
</reference>
<evidence type="ECO:0008006" key="5">
    <source>
        <dbReference type="Google" id="ProtNLM"/>
    </source>
</evidence>
<evidence type="ECO:0000256" key="2">
    <source>
        <dbReference type="SAM" id="MobiDB-lite"/>
    </source>
</evidence>
<gene>
    <name evidence="3" type="ORF">NQT62_02510</name>
</gene>
<comment type="caution">
    <text evidence="3">The sequence shown here is derived from an EMBL/GenBank/DDBJ whole genome shotgun (WGS) entry which is preliminary data.</text>
</comment>
<name>A0ABT1WE45_9BURK</name>